<protein>
    <submittedName>
        <fullName evidence="1">Uncharacterized protein</fullName>
    </submittedName>
</protein>
<dbReference type="STRING" id="1267564.SAMN05192561_11239"/>
<reference evidence="1 2" key="1">
    <citation type="submission" date="2016-10" db="EMBL/GenBank/DDBJ databases">
        <authorList>
            <person name="de Groot N.N."/>
        </authorList>
    </citation>
    <scope>NUCLEOTIDE SEQUENCE [LARGE SCALE GENOMIC DNA]</scope>
    <source>
        <strain evidence="1 2">IBRC-M10418</strain>
    </source>
</reference>
<organism evidence="1 2">
    <name type="scientific">Halopenitus malekzadehii</name>
    <dbReference type="NCBI Taxonomy" id="1267564"/>
    <lineage>
        <taxon>Archaea</taxon>
        <taxon>Methanobacteriati</taxon>
        <taxon>Methanobacteriota</taxon>
        <taxon>Stenosarchaea group</taxon>
        <taxon>Halobacteria</taxon>
        <taxon>Halobacteriales</taxon>
        <taxon>Haloferacaceae</taxon>
        <taxon>Halopenitus</taxon>
    </lineage>
</organism>
<dbReference type="RefSeq" id="WP_092817608.1">
    <property type="nucleotide sequence ID" value="NZ_FNWU01000012.1"/>
</dbReference>
<dbReference type="AlphaFoldDB" id="A0A1H6JEX0"/>
<sequence>MKLEKGLTKNGFIDVAGLAVIDEYNEDVPSGLYQPSTITSFADELEDVQGRVEVSVQNLEHESGETVKALVARAADTDVACVAAPLVPPEEQDDVNDADGGDT</sequence>
<dbReference type="EMBL" id="FNWU01000012">
    <property type="protein sequence ID" value="SEH60787.1"/>
    <property type="molecule type" value="Genomic_DNA"/>
</dbReference>
<dbReference type="Proteomes" id="UP000199215">
    <property type="component" value="Unassembled WGS sequence"/>
</dbReference>
<evidence type="ECO:0000313" key="2">
    <source>
        <dbReference type="Proteomes" id="UP000199215"/>
    </source>
</evidence>
<accession>A0A1H6JEX0</accession>
<proteinExistence type="predicted"/>
<gene>
    <name evidence="1" type="ORF">SAMN05192561_11239</name>
</gene>
<dbReference type="OrthoDB" id="373478at2157"/>
<evidence type="ECO:0000313" key="1">
    <source>
        <dbReference type="EMBL" id="SEH60787.1"/>
    </source>
</evidence>
<name>A0A1H6JEX0_9EURY</name>
<keyword evidence="2" id="KW-1185">Reference proteome</keyword>